<reference evidence="6" key="1">
    <citation type="journal article" date="2014" name="Int. J. Syst. Evol. Microbiol.">
        <title>Complete genome sequence of Corynebacterium casei LMG S-19264T (=DSM 44701T), isolated from a smear-ripened cheese.</title>
        <authorList>
            <consortium name="US DOE Joint Genome Institute (JGI-PGF)"/>
            <person name="Walter F."/>
            <person name="Albersmeier A."/>
            <person name="Kalinowski J."/>
            <person name="Ruckert C."/>
        </authorList>
    </citation>
    <scope>NUCLEOTIDE SEQUENCE</scope>
    <source>
        <strain evidence="6">JCM 4403</strain>
    </source>
</reference>
<evidence type="ECO:0000313" key="6">
    <source>
        <dbReference type="EMBL" id="GGQ85152.1"/>
    </source>
</evidence>
<dbReference type="InterPro" id="IPR036291">
    <property type="entry name" value="NAD(P)-bd_dom_sf"/>
</dbReference>
<keyword evidence="7" id="KW-1185">Reference proteome</keyword>
<proteinExistence type="inferred from homology"/>
<dbReference type="Proteomes" id="UP000656732">
    <property type="component" value="Unassembled WGS sequence"/>
</dbReference>
<feature type="compositionally biased region" description="Polar residues" evidence="4">
    <location>
        <begin position="1"/>
        <end position="11"/>
    </location>
</feature>
<reference evidence="6" key="2">
    <citation type="submission" date="2020-09" db="EMBL/GenBank/DDBJ databases">
        <authorList>
            <person name="Sun Q."/>
            <person name="Ohkuma M."/>
        </authorList>
    </citation>
    <scope>NUCLEOTIDE SEQUENCE</scope>
    <source>
        <strain evidence="6">JCM 4403</strain>
    </source>
</reference>
<dbReference type="SUPFAM" id="SSF51735">
    <property type="entry name" value="NAD(P)-binding Rossmann-fold domains"/>
    <property type="match status" value="1"/>
</dbReference>
<comment type="caution">
    <text evidence="6">The sequence shown here is derived from an EMBL/GenBank/DDBJ whole genome shotgun (WGS) entry which is preliminary data.</text>
</comment>
<feature type="region of interest" description="Disordered" evidence="4">
    <location>
        <begin position="1"/>
        <end position="113"/>
    </location>
</feature>
<dbReference type="Gene3D" id="3.40.50.720">
    <property type="entry name" value="NAD(P)-binding Rossmann-like Domain"/>
    <property type="match status" value="1"/>
</dbReference>
<dbReference type="InterPro" id="IPR020904">
    <property type="entry name" value="Sc_DH/Rdtase_CS"/>
</dbReference>
<keyword evidence="2" id="KW-0560">Oxidoreductase</keyword>
<comment type="similarity">
    <text evidence="1 3">Belongs to the short-chain dehydrogenases/reductases (SDR) family.</text>
</comment>
<dbReference type="Pfam" id="PF00106">
    <property type="entry name" value="adh_short"/>
    <property type="match status" value="1"/>
</dbReference>
<dbReference type="PRINTS" id="PR00081">
    <property type="entry name" value="GDHRDH"/>
</dbReference>
<feature type="domain" description="Ketoreductase" evidence="5">
    <location>
        <begin position="116"/>
        <end position="295"/>
    </location>
</feature>
<dbReference type="PRINTS" id="PR00080">
    <property type="entry name" value="SDRFAMILY"/>
</dbReference>
<name>A0A918EX58_9ACTN</name>
<organism evidence="6 7">
    <name type="scientific">Streptomyces pilosus</name>
    <dbReference type="NCBI Taxonomy" id="28893"/>
    <lineage>
        <taxon>Bacteria</taxon>
        <taxon>Bacillati</taxon>
        <taxon>Actinomycetota</taxon>
        <taxon>Actinomycetes</taxon>
        <taxon>Kitasatosporales</taxon>
        <taxon>Streptomycetaceae</taxon>
        <taxon>Streptomyces</taxon>
    </lineage>
</organism>
<evidence type="ECO:0000256" key="3">
    <source>
        <dbReference type="RuleBase" id="RU000363"/>
    </source>
</evidence>
<dbReference type="InterPro" id="IPR002347">
    <property type="entry name" value="SDR_fam"/>
</dbReference>
<feature type="compositionally biased region" description="Low complexity" evidence="4">
    <location>
        <begin position="96"/>
        <end position="107"/>
    </location>
</feature>
<dbReference type="PANTHER" id="PTHR44196:SF1">
    <property type="entry name" value="DEHYDROGENASE_REDUCTASE SDR FAMILY MEMBER 7B"/>
    <property type="match status" value="1"/>
</dbReference>
<accession>A0A918EX58</accession>
<protein>
    <submittedName>
        <fullName evidence="6">Oxidoreductase</fullName>
    </submittedName>
</protein>
<sequence length="360" mass="37677">MLALTISSRSPPSAGADRRGTEEAECTGWRVSPRRAGETRRAAFRPAGPGILPGVPPRRTPEDRPRRGPRTFAPAAEVQPMSHASRAGAADASLPRTSAPADAAPGAPAGGTGRARAALVTGASSGIGAAVARRLSAEGWRLVLSGRDADRLRRVAEPAPAEFFPADLTRPGAERRLTRFALEHTGRLDLLVAGAGIGWAGDFAAMPPRALEEVVETDLLATLRLVRQVVPHMLAAGSGRVVLVGSLAGTVAVRQEAVYSAAKAGLGAFADALRYELRGSGVAVSLVVPGVVDTPFFDRRGAPYRRSWPRPVPPDRVAGAVWSAVSRGRDEVYVPGWLCVPARVRGAAPGLYRRLAAVFG</sequence>
<dbReference type="SMART" id="SM00822">
    <property type="entry name" value="PKS_KR"/>
    <property type="match status" value="1"/>
</dbReference>
<evidence type="ECO:0000313" key="7">
    <source>
        <dbReference type="Proteomes" id="UP000656732"/>
    </source>
</evidence>
<dbReference type="AlphaFoldDB" id="A0A918EX58"/>
<dbReference type="CDD" id="cd05233">
    <property type="entry name" value="SDR_c"/>
    <property type="match status" value="1"/>
</dbReference>
<dbReference type="GO" id="GO:0016020">
    <property type="term" value="C:membrane"/>
    <property type="evidence" value="ECO:0007669"/>
    <property type="project" value="TreeGrafter"/>
</dbReference>
<evidence type="ECO:0000256" key="1">
    <source>
        <dbReference type="ARBA" id="ARBA00006484"/>
    </source>
</evidence>
<gene>
    <name evidence="6" type="ORF">GCM10010280_35000</name>
</gene>
<evidence type="ECO:0000259" key="5">
    <source>
        <dbReference type="SMART" id="SM00822"/>
    </source>
</evidence>
<dbReference type="GO" id="GO:0016491">
    <property type="term" value="F:oxidoreductase activity"/>
    <property type="evidence" value="ECO:0007669"/>
    <property type="project" value="UniProtKB-KW"/>
</dbReference>
<evidence type="ECO:0000256" key="4">
    <source>
        <dbReference type="SAM" id="MobiDB-lite"/>
    </source>
</evidence>
<dbReference type="PANTHER" id="PTHR44196">
    <property type="entry name" value="DEHYDROGENASE/REDUCTASE SDR FAMILY MEMBER 7B"/>
    <property type="match status" value="1"/>
</dbReference>
<dbReference type="PROSITE" id="PS00061">
    <property type="entry name" value="ADH_SHORT"/>
    <property type="match status" value="1"/>
</dbReference>
<dbReference type="EMBL" id="BMTU01000006">
    <property type="protein sequence ID" value="GGQ85152.1"/>
    <property type="molecule type" value="Genomic_DNA"/>
</dbReference>
<evidence type="ECO:0000256" key="2">
    <source>
        <dbReference type="ARBA" id="ARBA00023002"/>
    </source>
</evidence>
<dbReference type="InterPro" id="IPR057326">
    <property type="entry name" value="KR_dom"/>
</dbReference>